<dbReference type="KEGG" id="fra:Francci3_2357"/>
<gene>
    <name evidence="2" type="ordered locus">Francci3_2357</name>
</gene>
<dbReference type="Proteomes" id="UP000001937">
    <property type="component" value="Chromosome"/>
</dbReference>
<keyword evidence="3" id="KW-1185">Reference proteome</keyword>
<name>Q2JAG8_FRACC</name>
<dbReference type="AlphaFoldDB" id="Q2JAG8"/>
<proteinExistence type="predicted"/>
<dbReference type="RefSeq" id="WP_011436769.1">
    <property type="nucleotide sequence ID" value="NC_007777.1"/>
</dbReference>
<feature type="region of interest" description="Disordered" evidence="1">
    <location>
        <begin position="1"/>
        <end position="20"/>
    </location>
</feature>
<evidence type="ECO:0000313" key="3">
    <source>
        <dbReference type="Proteomes" id="UP000001937"/>
    </source>
</evidence>
<evidence type="ECO:0000256" key="1">
    <source>
        <dbReference type="SAM" id="MobiDB-lite"/>
    </source>
</evidence>
<feature type="compositionally biased region" description="Polar residues" evidence="1">
    <location>
        <begin position="221"/>
        <end position="240"/>
    </location>
</feature>
<reference evidence="2 3" key="1">
    <citation type="journal article" date="2007" name="Genome Res.">
        <title>Genome characteristics of facultatively symbiotic Frankia sp. strains reflect host range and host plant biogeography.</title>
        <authorList>
            <person name="Normand P."/>
            <person name="Lapierre P."/>
            <person name="Tisa L.S."/>
            <person name="Gogarten J.P."/>
            <person name="Alloisio N."/>
            <person name="Bagnarol E."/>
            <person name="Bassi C.A."/>
            <person name="Berry A.M."/>
            <person name="Bickhart D.M."/>
            <person name="Choisne N."/>
            <person name="Couloux A."/>
            <person name="Cournoyer B."/>
            <person name="Cruveiller S."/>
            <person name="Daubin V."/>
            <person name="Demange N."/>
            <person name="Francino M.P."/>
            <person name="Goltsman E."/>
            <person name="Huang Y."/>
            <person name="Kopp O.R."/>
            <person name="Labarre L."/>
            <person name="Lapidus A."/>
            <person name="Lavire C."/>
            <person name="Marechal J."/>
            <person name="Martinez M."/>
            <person name="Mastronunzio J.E."/>
            <person name="Mullin B.C."/>
            <person name="Niemann J."/>
            <person name="Pujic P."/>
            <person name="Rawnsley T."/>
            <person name="Rouy Z."/>
            <person name="Schenowitz C."/>
            <person name="Sellstedt A."/>
            <person name="Tavares F."/>
            <person name="Tomkins J.P."/>
            <person name="Vallenet D."/>
            <person name="Valverde C."/>
            <person name="Wall L.G."/>
            <person name="Wang Y."/>
            <person name="Medigue C."/>
            <person name="Benson D.R."/>
        </authorList>
    </citation>
    <scope>NUCLEOTIDE SEQUENCE [LARGE SCALE GENOMIC DNA]</scope>
    <source>
        <strain evidence="3">DSM 45818 / CECT 9043 / CcI3</strain>
    </source>
</reference>
<dbReference type="HOGENOM" id="CLU_975749_0_0_11"/>
<protein>
    <submittedName>
        <fullName evidence="2">Uncharacterized protein</fullName>
    </submittedName>
</protein>
<feature type="compositionally biased region" description="Pro residues" evidence="1">
    <location>
        <begin position="255"/>
        <end position="285"/>
    </location>
</feature>
<organism evidence="2 3">
    <name type="scientific">Frankia casuarinae (strain DSM 45818 / CECT 9043 / HFP020203 / CcI3)</name>
    <dbReference type="NCBI Taxonomy" id="106370"/>
    <lineage>
        <taxon>Bacteria</taxon>
        <taxon>Bacillati</taxon>
        <taxon>Actinomycetota</taxon>
        <taxon>Actinomycetes</taxon>
        <taxon>Frankiales</taxon>
        <taxon>Frankiaceae</taxon>
        <taxon>Frankia</taxon>
    </lineage>
</organism>
<feature type="region of interest" description="Disordered" evidence="1">
    <location>
        <begin position="199"/>
        <end position="285"/>
    </location>
</feature>
<evidence type="ECO:0000313" key="2">
    <source>
        <dbReference type="EMBL" id="ABD11724.1"/>
    </source>
</evidence>
<feature type="compositionally biased region" description="Basic and acidic residues" evidence="1">
    <location>
        <begin position="44"/>
        <end position="61"/>
    </location>
</feature>
<sequence length="285" mass="30611">MTDPQPTQAPPSYPDPLTDAVSAAAEKSIGALTAVTFAAQILVERKSGKTEQETARLRDQQDAWASHHHARRFPHGDGPGNSADRDGSARDRGADRQDSAARQHRTTDLPAEDRAAAKQAVSAVFADRPALRDAIREADAFDAFARRLTTLARDLSLHPADVLRHARGMAGGLERRDAATAAATLHARLGWLADPTTAPRWAQQRAQKAHNAAHRQDRVTSRSPQPRRPTTSSQTRQSRGGSAGQTRRAAYPASPLRPTPPTGPASPPRTPEAGPTPPRTAGPRR</sequence>
<dbReference type="STRING" id="106370.Francci3_2357"/>
<feature type="region of interest" description="Disordered" evidence="1">
    <location>
        <begin position="44"/>
        <end position="114"/>
    </location>
</feature>
<dbReference type="EMBL" id="CP000249">
    <property type="protein sequence ID" value="ABD11724.1"/>
    <property type="molecule type" value="Genomic_DNA"/>
</dbReference>
<accession>Q2JAG8</accession>
<feature type="compositionally biased region" description="Basic and acidic residues" evidence="1">
    <location>
        <begin position="83"/>
        <end position="114"/>
    </location>
</feature>